<name>K0RCL5_THAOC</name>
<dbReference type="Gene3D" id="1.20.930.80">
    <property type="match status" value="1"/>
</dbReference>
<accession>K0RCL5</accession>
<sequence length="86" mass="9128">MNVAGPARVRSVPLASASKRGSLAFDGGAGSSAADVNMYNDIPSFELSLDDFEEYALARLKVGLLSCIFVGIAFERQVLPHTRSVP</sequence>
<evidence type="ECO:0000313" key="1">
    <source>
        <dbReference type="EMBL" id="EJK46811.1"/>
    </source>
</evidence>
<organism evidence="1 2">
    <name type="scientific">Thalassiosira oceanica</name>
    <name type="common">Marine diatom</name>
    <dbReference type="NCBI Taxonomy" id="159749"/>
    <lineage>
        <taxon>Eukaryota</taxon>
        <taxon>Sar</taxon>
        <taxon>Stramenopiles</taxon>
        <taxon>Ochrophyta</taxon>
        <taxon>Bacillariophyta</taxon>
        <taxon>Coscinodiscophyceae</taxon>
        <taxon>Thalassiosirophycidae</taxon>
        <taxon>Thalassiosirales</taxon>
        <taxon>Thalassiosiraceae</taxon>
        <taxon>Thalassiosira</taxon>
    </lineage>
</organism>
<proteinExistence type="predicted"/>
<dbReference type="Proteomes" id="UP000266841">
    <property type="component" value="Unassembled WGS sequence"/>
</dbReference>
<dbReference type="OrthoDB" id="421393at2759"/>
<dbReference type="AlphaFoldDB" id="K0RCL5"/>
<gene>
    <name evidence="1" type="ORF">THAOC_34502</name>
</gene>
<keyword evidence="2" id="KW-1185">Reference proteome</keyword>
<protein>
    <submittedName>
        <fullName evidence="1">Uncharacterized protein</fullName>
    </submittedName>
</protein>
<reference evidence="1 2" key="1">
    <citation type="journal article" date="2012" name="Genome Biol.">
        <title>Genome and low-iron response of an oceanic diatom adapted to chronic iron limitation.</title>
        <authorList>
            <person name="Lommer M."/>
            <person name="Specht M."/>
            <person name="Roy A.S."/>
            <person name="Kraemer L."/>
            <person name="Andreson R."/>
            <person name="Gutowska M.A."/>
            <person name="Wolf J."/>
            <person name="Bergner S.V."/>
            <person name="Schilhabel M.B."/>
            <person name="Klostermeier U.C."/>
            <person name="Beiko R.G."/>
            <person name="Rosenstiel P."/>
            <person name="Hippler M."/>
            <person name="Laroche J."/>
        </authorList>
    </citation>
    <scope>NUCLEOTIDE SEQUENCE [LARGE SCALE GENOMIC DNA]</scope>
    <source>
        <strain evidence="1 2">CCMP1005</strain>
    </source>
</reference>
<evidence type="ECO:0000313" key="2">
    <source>
        <dbReference type="Proteomes" id="UP000266841"/>
    </source>
</evidence>
<dbReference type="EMBL" id="AGNL01047523">
    <property type="protein sequence ID" value="EJK46811.1"/>
    <property type="molecule type" value="Genomic_DNA"/>
</dbReference>
<comment type="caution">
    <text evidence="1">The sequence shown here is derived from an EMBL/GenBank/DDBJ whole genome shotgun (WGS) entry which is preliminary data.</text>
</comment>